<dbReference type="InterPro" id="IPR050109">
    <property type="entry name" value="HTH-type_TetR-like_transc_reg"/>
</dbReference>
<dbReference type="Gene3D" id="1.10.10.60">
    <property type="entry name" value="Homeodomain-like"/>
    <property type="match status" value="1"/>
</dbReference>
<dbReference type="GO" id="GO:0006355">
    <property type="term" value="P:regulation of DNA-templated transcription"/>
    <property type="evidence" value="ECO:0007669"/>
    <property type="project" value="UniProtKB-ARBA"/>
</dbReference>
<protein>
    <submittedName>
        <fullName evidence="4">Transcriptional regulator</fullName>
    </submittedName>
</protein>
<dbReference type="GO" id="GO:0003677">
    <property type="term" value="F:DNA binding"/>
    <property type="evidence" value="ECO:0007669"/>
    <property type="project" value="UniProtKB-UniRule"/>
</dbReference>
<dbReference type="PATRIC" id="fig|86416.3.peg.454"/>
<dbReference type="PRINTS" id="PR00455">
    <property type="entry name" value="HTHTETR"/>
</dbReference>
<evidence type="ECO:0000313" key="5">
    <source>
        <dbReference type="Proteomes" id="UP000013523"/>
    </source>
</evidence>
<name>R4K7E0_CLOPA</name>
<dbReference type="STRING" id="86416.Clopa_0475"/>
<dbReference type="PANTHER" id="PTHR30328:SF54">
    <property type="entry name" value="HTH-TYPE TRANSCRIPTIONAL REPRESSOR SCO4008"/>
    <property type="match status" value="1"/>
</dbReference>
<dbReference type="SUPFAM" id="SSF46689">
    <property type="entry name" value="Homeodomain-like"/>
    <property type="match status" value="1"/>
</dbReference>
<dbReference type="AlphaFoldDB" id="R4K7E0"/>
<dbReference type="KEGG" id="cpas:Clopa_0475"/>
<dbReference type="EMBL" id="CP003261">
    <property type="protein sequence ID" value="AGK95530.1"/>
    <property type="molecule type" value="Genomic_DNA"/>
</dbReference>
<gene>
    <name evidence="4" type="ORF">Clopa_0475</name>
</gene>
<dbReference type="Gene3D" id="1.10.357.10">
    <property type="entry name" value="Tetracycline Repressor, domain 2"/>
    <property type="match status" value="1"/>
</dbReference>
<proteinExistence type="predicted"/>
<dbReference type="OrthoDB" id="9812134at2"/>
<reference evidence="4 5" key="1">
    <citation type="submission" date="2012-01" db="EMBL/GenBank/DDBJ databases">
        <title>Complete sequence of chromosome of Clostridium pasteurianum BC1.</title>
        <authorList>
            <consortium name="US DOE Joint Genome Institute"/>
            <person name="Lucas S."/>
            <person name="Han J."/>
            <person name="Lapidus A."/>
            <person name="Cheng J.-F."/>
            <person name="Goodwin L."/>
            <person name="Pitluck S."/>
            <person name="Peters L."/>
            <person name="Mikhailova N."/>
            <person name="Teshima H."/>
            <person name="Detter J.C."/>
            <person name="Han C."/>
            <person name="Tapia R."/>
            <person name="Land M."/>
            <person name="Hauser L."/>
            <person name="Kyrpides N."/>
            <person name="Ivanova N."/>
            <person name="Pagani I."/>
            <person name="Dunn J."/>
            <person name="Taghavi S."/>
            <person name="Francis A."/>
            <person name="van der Lelie D."/>
            <person name="Woyke T."/>
        </authorList>
    </citation>
    <scope>NUCLEOTIDE SEQUENCE [LARGE SCALE GENOMIC DNA]</scope>
    <source>
        <strain evidence="4 5">BC1</strain>
    </source>
</reference>
<dbReference type="SUPFAM" id="SSF48498">
    <property type="entry name" value="Tetracyclin repressor-like, C-terminal domain"/>
    <property type="match status" value="1"/>
</dbReference>
<dbReference type="RefSeq" id="WP_015613857.1">
    <property type="nucleotide sequence ID" value="NC_021182.1"/>
</dbReference>
<organism evidence="4 5">
    <name type="scientific">Clostridium pasteurianum BC1</name>
    <dbReference type="NCBI Taxonomy" id="86416"/>
    <lineage>
        <taxon>Bacteria</taxon>
        <taxon>Bacillati</taxon>
        <taxon>Bacillota</taxon>
        <taxon>Clostridia</taxon>
        <taxon>Eubacteriales</taxon>
        <taxon>Clostridiaceae</taxon>
        <taxon>Clostridium</taxon>
    </lineage>
</organism>
<dbReference type="InterPro" id="IPR009057">
    <property type="entry name" value="Homeodomain-like_sf"/>
</dbReference>
<evidence type="ECO:0000256" key="1">
    <source>
        <dbReference type="ARBA" id="ARBA00023125"/>
    </source>
</evidence>
<keyword evidence="1 2" id="KW-0238">DNA-binding</keyword>
<dbReference type="InterPro" id="IPR036271">
    <property type="entry name" value="Tet_transcr_reg_TetR-rel_C_sf"/>
</dbReference>
<dbReference type="HOGENOM" id="CLU_069356_30_3_9"/>
<dbReference type="Pfam" id="PF00440">
    <property type="entry name" value="TetR_N"/>
    <property type="match status" value="1"/>
</dbReference>
<accession>R4K7E0</accession>
<evidence type="ECO:0000313" key="4">
    <source>
        <dbReference type="EMBL" id="AGK95530.1"/>
    </source>
</evidence>
<dbReference type="PANTHER" id="PTHR30328">
    <property type="entry name" value="TRANSCRIPTIONAL REPRESSOR"/>
    <property type="match status" value="1"/>
</dbReference>
<evidence type="ECO:0000256" key="2">
    <source>
        <dbReference type="PROSITE-ProRule" id="PRU00335"/>
    </source>
</evidence>
<evidence type="ECO:0000259" key="3">
    <source>
        <dbReference type="PROSITE" id="PS50977"/>
    </source>
</evidence>
<dbReference type="Proteomes" id="UP000013523">
    <property type="component" value="Chromosome"/>
</dbReference>
<dbReference type="InterPro" id="IPR001647">
    <property type="entry name" value="HTH_TetR"/>
</dbReference>
<keyword evidence="5" id="KW-1185">Reference proteome</keyword>
<feature type="DNA-binding region" description="H-T-H motif" evidence="2">
    <location>
        <begin position="22"/>
        <end position="41"/>
    </location>
</feature>
<sequence length="182" mass="21526">MRERILDVATSKIEVYGLRKFTIDEIAIELKISKKTIYKYFRSKDEIVKEFFNEVIRTCKENTIEAINYEGEFSDKLHKIVSSNNEYKIPINIINEAKLYYPGQWEEVQKLKNFKLDIVEKLIKDAMKEGKIKEDIDYRILSKLIQKISDIFFDYDFLVNNNLTIDDIIDGIIKITLKGILK</sequence>
<feature type="domain" description="HTH tetR-type" evidence="3">
    <location>
        <begin position="1"/>
        <end position="59"/>
    </location>
</feature>
<dbReference type="eggNOG" id="COG1309">
    <property type="taxonomic scope" value="Bacteria"/>
</dbReference>
<dbReference type="PROSITE" id="PS50977">
    <property type="entry name" value="HTH_TETR_2"/>
    <property type="match status" value="1"/>
</dbReference>